<organism evidence="1 2">
    <name type="scientific">Symbiodinium microadriaticum</name>
    <name type="common">Dinoflagellate</name>
    <name type="synonym">Zooxanthella microadriatica</name>
    <dbReference type="NCBI Taxonomy" id="2951"/>
    <lineage>
        <taxon>Eukaryota</taxon>
        <taxon>Sar</taxon>
        <taxon>Alveolata</taxon>
        <taxon>Dinophyceae</taxon>
        <taxon>Suessiales</taxon>
        <taxon>Symbiodiniaceae</taxon>
        <taxon>Symbiodinium</taxon>
    </lineage>
</organism>
<feature type="non-terminal residue" evidence="1">
    <location>
        <position position="35"/>
    </location>
</feature>
<gene>
    <name evidence="1" type="ORF">AK812_SmicGene48068</name>
</gene>
<dbReference type="EMBL" id="LSRX01007001">
    <property type="protein sequence ID" value="OLP72796.1"/>
    <property type="molecule type" value="Genomic_DNA"/>
</dbReference>
<proteinExistence type="predicted"/>
<sequence length="35" mass="4127">MSLAIDRERKALDEQAQSRRLDGEIRALEKELQEK</sequence>
<evidence type="ECO:0000313" key="2">
    <source>
        <dbReference type="Proteomes" id="UP000186817"/>
    </source>
</evidence>
<comment type="caution">
    <text evidence="1">The sequence shown here is derived from an EMBL/GenBank/DDBJ whole genome shotgun (WGS) entry which is preliminary data.</text>
</comment>
<reference evidence="1 2" key="1">
    <citation type="submission" date="2016-02" db="EMBL/GenBank/DDBJ databases">
        <title>Genome analysis of coral dinoflagellate symbionts highlights evolutionary adaptations to a symbiotic lifestyle.</title>
        <authorList>
            <person name="Aranda M."/>
            <person name="Li Y."/>
            <person name="Liew Y.J."/>
            <person name="Baumgarten S."/>
            <person name="Simakov O."/>
            <person name="Wilson M."/>
            <person name="Piel J."/>
            <person name="Ashoor H."/>
            <person name="Bougouffa S."/>
            <person name="Bajic V.B."/>
            <person name="Ryu T."/>
            <person name="Ravasi T."/>
            <person name="Bayer T."/>
            <person name="Micklem G."/>
            <person name="Kim H."/>
            <person name="Bhak J."/>
            <person name="Lajeunesse T.C."/>
            <person name="Voolstra C.R."/>
        </authorList>
    </citation>
    <scope>NUCLEOTIDE SEQUENCE [LARGE SCALE GENOMIC DNA]</scope>
    <source>
        <strain evidence="1 2">CCMP2467</strain>
    </source>
</reference>
<dbReference type="AlphaFoldDB" id="A0A1Q9BQE5"/>
<keyword evidence="2" id="KW-1185">Reference proteome</keyword>
<protein>
    <submittedName>
        <fullName evidence="1">Uncharacterized protein</fullName>
    </submittedName>
</protein>
<evidence type="ECO:0000313" key="1">
    <source>
        <dbReference type="EMBL" id="OLP72796.1"/>
    </source>
</evidence>
<accession>A0A1Q9BQE5</accession>
<name>A0A1Q9BQE5_SYMMI</name>
<dbReference type="Proteomes" id="UP000186817">
    <property type="component" value="Unassembled WGS sequence"/>
</dbReference>